<accession>A0A2Z4FI85</accession>
<sequence>MTTEQNDPKNRLADDRRSSVRVRSLLPCAVRVVEADKIDAVEARILDMAVAESEGALQDTIDWSERSDELPREVVFMLNEVRALRQQLTEIHRLVERSGQGALKSRWVTVNDRGFHYIREADEPRFEVGDFVEFKLRIPSIHNPDVLALGEVVRVEETEDGESTAVKFRAISELHKKAILRYAMRRERQLVRSQKLPIFRDDGSFE</sequence>
<dbReference type="RefSeq" id="WP_111332511.1">
    <property type="nucleotide sequence ID" value="NZ_CP030032.1"/>
</dbReference>
<name>A0A2Z4FI85_9DELT</name>
<evidence type="ECO:0000313" key="1">
    <source>
        <dbReference type="EMBL" id="AWV88613.1"/>
    </source>
</evidence>
<dbReference type="KEGG" id="bsed:DN745_04385"/>
<dbReference type="OrthoDB" id="5505866at2"/>
<protein>
    <submittedName>
        <fullName evidence="1">Uncharacterized protein</fullName>
    </submittedName>
</protein>
<reference evidence="1 2" key="1">
    <citation type="submission" date="2018-06" db="EMBL/GenBank/DDBJ databases">
        <title>Lujinxingia sediminis gen. nov. sp. nov., a new facultative anaerobic member of the class Deltaproteobacteria, and proposal of Lujinxingaceae fam. nov.</title>
        <authorList>
            <person name="Guo L.-Y."/>
            <person name="Li C.-M."/>
            <person name="Wang S."/>
            <person name="Du Z.-J."/>
        </authorList>
    </citation>
    <scope>NUCLEOTIDE SEQUENCE [LARGE SCALE GENOMIC DNA]</scope>
    <source>
        <strain evidence="1 2">FA350</strain>
    </source>
</reference>
<dbReference type="Proteomes" id="UP000249799">
    <property type="component" value="Chromosome"/>
</dbReference>
<keyword evidence="2" id="KW-1185">Reference proteome</keyword>
<gene>
    <name evidence="1" type="ORF">DN745_04385</name>
</gene>
<organism evidence="1 2">
    <name type="scientific">Bradymonas sediminis</name>
    <dbReference type="NCBI Taxonomy" id="1548548"/>
    <lineage>
        <taxon>Bacteria</taxon>
        <taxon>Deltaproteobacteria</taxon>
        <taxon>Bradymonadales</taxon>
        <taxon>Bradymonadaceae</taxon>
        <taxon>Bradymonas</taxon>
    </lineage>
</organism>
<evidence type="ECO:0000313" key="2">
    <source>
        <dbReference type="Proteomes" id="UP000249799"/>
    </source>
</evidence>
<dbReference type="AlphaFoldDB" id="A0A2Z4FI85"/>
<proteinExistence type="predicted"/>
<dbReference type="EMBL" id="CP030032">
    <property type="protein sequence ID" value="AWV88613.1"/>
    <property type="molecule type" value="Genomic_DNA"/>
</dbReference>